<dbReference type="PANTHER" id="PTHR47396:SF1">
    <property type="entry name" value="ATP-DEPENDENT HELICASE IRC3-RELATED"/>
    <property type="match status" value="1"/>
</dbReference>
<dbReference type="Gene3D" id="3.40.50.300">
    <property type="entry name" value="P-loop containing nucleotide triphosphate hydrolases"/>
    <property type="match status" value="2"/>
</dbReference>
<dbReference type="InterPro" id="IPR006935">
    <property type="entry name" value="Helicase/UvrB_N"/>
</dbReference>
<keyword evidence="3" id="KW-0378">Hydrolase</keyword>
<keyword evidence="3" id="KW-0547">Nucleotide-binding</keyword>
<feature type="domain" description="Helicase ATP-binding" evidence="2">
    <location>
        <begin position="441"/>
        <end position="588"/>
    </location>
</feature>
<evidence type="ECO:0000313" key="3">
    <source>
        <dbReference type="EMBL" id="MDT0264475.1"/>
    </source>
</evidence>
<dbReference type="InterPro" id="IPR001650">
    <property type="entry name" value="Helicase_C-like"/>
</dbReference>
<keyword evidence="3" id="KW-0067">ATP-binding</keyword>
<dbReference type="Pfam" id="PF22548">
    <property type="entry name" value="AEP-TOTE"/>
    <property type="match status" value="1"/>
</dbReference>
<gene>
    <name evidence="3" type="ORF">RM423_24280</name>
</gene>
<dbReference type="PANTHER" id="PTHR47396">
    <property type="entry name" value="TYPE I RESTRICTION ENZYME ECOKI R PROTEIN"/>
    <property type="match status" value="1"/>
</dbReference>
<keyword evidence="1" id="KW-0175">Coiled coil</keyword>
<evidence type="ECO:0000259" key="2">
    <source>
        <dbReference type="PROSITE" id="PS51192"/>
    </source>
</evidence>
<dbReference type="EMBL" id="JAVREH010000120">
    <property type="protein sequence ID" value="MDT0264475.1"/>
    <property type="molecule type" value="Genomic_DNA"/>
</dbReference>
<dbReference type="Pfam" id="PF00271">
    <property type="entry name" value="Helicase_C"/>
    <property type="match status" value="1"/>
</dbReference>
<organism evidence="3 4">
    <name type="scientific">Jatrophihabitans lederbergiae</name>
    <dbReference type="NCBI Taxonomy" id="3075547"/>
    <lineage>
        <taxon>Bacteria</taxon>
        <taxon>Bacillati</taxon>
        <taxon>Actinomycetota</taxon>
        <taxon>Actinomycetes</taxon>
        <taxon>Jatrophihabitantales</taxon>
        <taxon>Jatrophihabitantaceae</taxon>
        <taxon>Jatrophihabitans</taxon>
    </lineage>
</organism>
<dbReference type="SUPFAM" id="SSF52540">
    <property type="entry name" value="P-loop containing nucleoside triphosphate hydrolases"/>
    <property type="match status" value="2"/>
</dbReference>
<proteinExistence type="predicted"/>
<feature type="coiled-coil region" evidence="1">
    <location>
        <begin position="15"/>
        <end position="42"/>
    </location>
</feature>
<dbReference type="Pfam" id="PF04851">
    <property type="entry name" value="ResIII"/>
    <property type="match status" value="1"/>
</dbReference>
<dbReference type="CDD" id="cd17926">
    <property type="entry name" value="DEXHc_RE"/>
    <property type="match status" value="1"/>
</dbReference>
<dbReference type="InterPro" id="IPR050742">
    <property type="entry name" value="Helicase_Restrict-Modif_Enz"/>
</dbReference>
<dbReference type="InterPro" id="IPR014001">
    <property type="entry name" value="Helicase_ATP-bd"/>
</dbReference>
<keyword evidence="3" id="KW-0347">Helicase</keyword>
<name>A0ABU2JHL6_9ACTN</name>
<dbReference type="SMART" id="SM00487">
    <property type="entry name" value="DEXDc"/>
    <property type="match status" value="1"/>
</dbReference>
<sequence length="802" mass="86294">MAPSDDEPASGHRSLTVLEAELAAMRAQVAHLRSENARLLRLLDLTPAQARPPGPAQTGIFDAAPGSVHVGSSPATKVAFFAALFGARTDVYAVRWENRRSGKAGWMPAVRGGWRRGVPAAQREYLPLTEQVLTAHLSGELDLGLYPLLDGDRCWWLAADFDGPAAMLDALAYLKAARAVGAPVALEVSRSGTGAHAWLFFAAPVPAAVARQVGSGLLREAIALRGRMSLASYDRLFPSQDVLQVGGLGNLIAAPLQGRCRRLGTTLFLDVATLEPHDDQWAYLSTVGRVSPRELSRLAKQLGPVSVGAGVERLRAATSTRITVAPPAVIHARRGAVITLDGADLPPALLATLKHAASMPNPIFYERQRRRASTWDTPRFLVSYDETITGDLVLPRGLSARLEELIAEVGSRLEMVDETTPGQPQDFTFQAELDPEQQAAHDALAGHDLGVLVAPPGAGKTVIACALAAHHDVSTLVLVDRKALADQWRARIHDYLGFKAGQRGGGRAKTTGVIDVATLQTLSRVTDIAELTADYGLVIVDECHHVPAAAFEHAVRQIPARRWIGLTATPYRRDQLDDLIALQLGPTRHTMTQATSGTLSYRAVDSVAPQPQLRLHTTDFRYTGDTGPSAPGGIATVYRELTADERRNQQIIGDVVDALERGRHCLVLTQWTGHLEHLAELLRERSHDPVVLRGGMGAKARAAALSRLDPQASDAPLLVVATGSYIGEGFDCPALDALFLTAPIAFKGRLVQYVGRIMRPYPEKTTAEVHDYHDAATGVLASSLSKRASGYTSLGFPDPRRI</sequence>
<dbReference type="InterPro" id="IPR027417">
    <property type="entry name" value="P-loop_NTPase"/>
</dbReference>
<reference evidence="4" key="1">
    <citation type="submission" date="2023-07" db="EMBL/GenBank/DDBJ databases">
        <title>30 novel species of actinomycetes from the DSMZ collection.</title>
        <authorList>
            <person name="Nouioui I."/>
        </authorList>
    </citation>
    <scope>NUCLEOTIDE SEQUENCE [LARGE SCALE GENOMIC DNA]</scope>
    <source>
        <strain evidence="4">DSM 44399</strain>
    </source>
</reference>
<dbReference type="InterPro" id="IPR054347">
    <property type="entry name" value="TOTE_primase"/>
</dbReference>
<dbReference type="RefSeq" id="WP_311425612.1">
    <property type="nucleotide sequence ID" value="NZ_JAVREH010000120.1"/>
</dbReference>
<keyword evidence="4" id="KW-1185">Reference proteome</keyword>
<dbReference type="PROSITE" id="PS51192">
    <property type="entry name" value="HELICASE_ATP_BIND_1"/>
    <property type="match status" value="1"/>
</dbReference>
<accession>A0ABU2JHL6</accession>
<dbReference type="CDD" id="cd18785">
    <property type="entry name" value="SF2_C"/>
    <property type="match status" value="1"/>
</dbReference>
<dbReference type="GO" id="GO:0004386">
    <property type="term" value="F:helicase activity"/>
    <property type="evidence" value="ECO:0007669"/>
    <property type="project" value="UniProtKB-KW"/>
</dbReference>
<evidence type="ECO:0000256" key="1">
    <source>
        <dbReference type="SAM" id="Coils"/>
    </source>
</evidence>
<comment type="caution">
    <text evidence="3">The sequence shown here is derived from an EMBL/GenBank/DDBJ whole genome shotgun (WGS) entry which is preliminary data.</text>
</comment>
<dbReference type="Proteomes" id="UP001183176">
    <property type="component" value="Unassembled WGS sequence"/>
</dbReference>
<evidence type="ECO:0000313" key="4">
    <source>
        <dbReference type="Proteomes" id="UP001183176"/>
    </source>
</evidence>
<protein>
    <submittedName>
        <fullName evidence="3">DEAD/DEAH box helicase family protein</fullName>
    </submittedName>
</protein>